<keyword evidence="6" id="KW-0812">Transmembrane</keyword>
<sequence>MSSDNLESPKNTQRRKTLIWVAGIIVAVGAVGGALYAALVPGLSIAHQEPPTAEVVIATWLLHQSVPAQAKNAINPLKDLADIAAGRDLYREKCETCHAYDGGGKTTIGAGQYPRPPALRSFAIQATPDGELFYHIRNGIRNTGMPAWNLPDRQIWQLVSYIRHLPEVASLVPAAAAADASPPPDHGRYVGSLACKGCHEEVYARWIKTRMANVVRDPREHPDAIIPDITKPNPVFNFTKDDVALVYGSRWKQRYFKKIGDDYFPLPVQWDVYHQTWSKYFVPNTGDWWAALYPPDNFQRPTGPLCDGCHSVNYDIKTKTVTEWNVGCERCHGPGEAHVRKPVRETVANPGRFDYVHASDTCIQCHSQGQPKTKPIEGKYYDWPVGYDVTKNLKDYWNLEEHKLGETTFTHFADGTSHKNRMQGNDFVQSLMYARGVTCFSCHDPHGGDNVAMVRKQGNALCLDCHGPNAQAGPHAPSVEAHTHHKADSAGSECIACHMPKIEQTIADQNVRSHTFRFVTPGDTETLKIPNACNLCHTDKSIEWAKAALESWPDRSPWRMSR</sequence>
<dbReference type="PANTHER" id="PTHR35038">
    <property type="entry name" value="DISSIMILATORY SULFITE REDUCTASE SIRA"/>
    <property type="match status" value="1"/>
</dbReference>
<dbReference type="Gene3D" id="1.10.1130.10">
    <property type="entry name" value="Flavocytochrome C3, Chain A"/>
    <property type="match status" value="2"/>
</dbReference>
<dbReference type="SUPFAM" id="SSF46626">
    <property type="entry name" value="Cytochrome c"/>
    <property type="match status" value="1"/>
</dbReference>
<evidence type="ECO:0000256" key="2">
    <source>
        <dbReference type="ARBA" id="ARBA00022723"/>
    </source>
</evidence>
<evidence type="ECO:0000256" key="5">
    <source>
        <dbReference type="PROSITE-ProRule" id="PRU00433"/>
    </source>
</evidence>
<evidence type="ECO:0000313" key="8">
    <source>
        <dbReference type="EMBL" id="SHN79107.1"/>
    </source>
</evidence>
<dbReference type="InterPro" id="IPR036280">
    <property type="entry name" value="Multihaem_cyt_sf"/>
</dbReference>
<dbReference type="Proteomes" id="UP000184096">
    <property type="component" value="Chromosome I"/>
</dbReference>
<keyword evidence="4 5" id="KW-0408">Iron</keyword>
<evidence type="ECO:0000256" key="4">
    <source>
        <dbReference type="ARBA" id="ARBA00023004"/>
    </source>
</evidence>
<dbReference type="Gene3D" id="1.10.760.10">
    <property type="entry name" value="Cytochrome c-like domain"/>
    <property type="match status" value="1"/>
</dbReference>
<keyword evidence="6" id="KW-0472">Membrane</keyword>
<dbReference type="Pfam" id="PF09699">
    <property type="entry name" value="Paired_CXXCH_1"/>
    <property type="match status" value="1"/>
</dbReference>
<dbReference type="PROSITE" id="PS51007">
    <property type="entry name" value="CYTC"/>
    <property type="match status" value="1"/>
</dbReference>
<evidence type="ECO:0000313" key="9">
    <source>
        <dbReference type="Proteomes" id="UP000184096"/>
    </source>
</evidence>
<dbReference type="InterPro" id="IPR009056">
    <property type="entry name" value="Cyt_c-like_dom"/>
</dbReference>
<dbReference type="RefSeq" id="WP_072820185.1">
    <property type="nucleotide sequence ID" value="NZ_LT670849.1"/>
</dbReference>
<proteinExistence type="predicted"/>
<dbReference type="InterPro" id="IPR051829">
    <property type="entry name" value="Multiheme_Cytochr_ET"/>
</dbReference>
<dbReference type="Pfam" id="PF13442">
    <property type="entry name" value="Cytochrome_CBB3"/>
    <property type="match status" value="1"/>
</dbReference>
<evidence type="ECO:0000256" key="1">
    <source>
        <dbReference type="ARBA" id="ARBA00022617"/>
    </source>
</evidence>
<keyword evidence="9" id="KW-1185">Reference proteome</keyword>
<reference evidence="9" key="1">
    <citation type="submission" date="2016-11" db="EMBL/GenBank/DDBJ databases">
        <authorList>
            <person name="Varghese N."/>
            <person name="Submissions S."/>
        </authorList>
    </citation>
    <scope>NUCLEOTIDE SEQUENCE [LARGE SCALE GENOMIC DNA]</scope>
    <source>
        <strain evidence="9">GAS401</strain>
    </source>
</reference>
<evidence type="ECO:0000256" key="6">
    <source>
        <dbReference type="SAM" id="Phobius"/>
    </source>
</evidence>
<keyword evidence="2 5" id="KW-0479">Metal-binding</keyword>
<keyword evidence="3" id="KW-0732">Signal</keyword>
<dbReference type="InterPro" id="IPR036909">
    <property type="entry name" value="Cyt_c-like_dom_sf"/>
</dbReference>
<evidence type="ECO:0000259" key="7">
    <source>
        <dbReference type="PROSITE" id="PS51007"/>
    </source>
</evidence>
<dbReference type="SUPFAM" id="SSF48695">
    <property type="entry name" value="Multiheme cytochromes"/>
    <property type="match status" value="1"/>
</dbReference>
<dbReference type="EMBL" id="LT670849">
    <property type="protein sequence ID" value="SHN79107.1"/>
    <property type="molecule type" value="Genomic_DNA"/>
</dbReference>
<dbReference type="AlphaFoldDB" id="A0A1M7U897"/>
<dbReference type="GO" id="GO:0009055">
    <property type="term" value="F:electron transfer activity"/>
    <property type="evidence" value="ECO:0007669"/>
    <property type="project" value="InterPro"/>
</dbReference>
<feature type="transmembrane region" description="Helical" evidence="6">
    <location>
        <begin position="18"/>
        <end position="39"/>
    </location>
</feature>
<feature type="domain" description="Cytochrome c" evidence="7">
    <location>
        <begin position="81"/>
        <end position="166"/>
    </location>
</feature>
<dbReference type="InterPro" id="IPR010177">
    <property type="entry name" value="Paired_CXXCH_1"/>
</dbReference>
<dbReference type="PANTHER" id="PTHR35038:SF8">
    <property type="entry name" value="C-TYPE POLYHEME CYTOCHROME OMCC"/>
    <property type="match status" value="1"/>
</dbReference>
<gene>
    <name evidence="8" type="ORF">SAMN05444170_3916</name>
</gene>
<organism evidence="8 9">
    <name type="scientific">Bradyrhizobium erythrophlei</name>
    <dbReference type="NCBI Taxonomy" id="1437360"/>
    <lineage>
        <taxon>Bacteria</taxon>
        <taxon>Pseudomonadati</taxon>
        <taxon>Pseudomonadota</taxon>
        <taxon>Alphaproteobacteria</taxon>
        <taxon>Hyphomicrobiales</taxon>
        <taxon>Nitrobacteraceae</taxon>
        <taxon>Bradyrhizobium</taxon>
    </lineage>
</organism>
<keyword evidence="1 5" id="KW-0349">Heme</keyword>
<dbReference type="GO" id="GO:0046872">
    <property type="term" value="F:metal ion binding"/>
    <property type="evidence" value="ECO:0007669"/>
    <property type="project" value="UniProtKB-KW"/>
</dbReference>
<dbReference type="GO" id="GO:0020037">
    <property type="term" value="F:heme binding"/>
    <property type="evidence" value="ECO:0007669"/>
    <property type="project" value="InterPro"/>
</dbReference>
<evidence type="ECO:0000256" key="3">
    <source>
        <dbReference type="ARBA" id="ARBA00022729"/>
    </source>
</evidence>
<name>A0A1M7U897_9BRAD</name>
<dbReference type="OrthoDB" id="9814800at2"/>
<dbReference type="NCBIfam" id="TIGR01905">
    <property type="entry name" value="paired_CXXCH_1"/>
    <property type="match status" value="1"/>
</dbReference>
<protein>
    <submittedName>
        <fullName evidence="8">Doubled CXXCH domain-containing protein</fullName>
    </submittedName>
</protein>
<accession>A0A1M7U897</accession>
<keyword evidence="6" id="KW-1133">Transmembrane helix</keyword>